<evidence type="ECO:0000313" key="3">
    <source>
        <dbReference type="Proteomes" id="UP000886667"/>
    </source>
</evidence>
<proteinExistence type="predicted"/>
<organism evidence="2 3">
    <name type="scientific">Candidatus Thiodiazotropha taylori</name>
    <dbReference type="NCBI Taxonomy" id="2792791"/>
    <lineage>
        <taxon>Bacteria</taxon>
        <taxon>Pseudomonadati</taxon>
        <taxon>Pseudomonadota</taxon>
        <taxon>Gammaproteobacteria</taxon>
        <taxon>Chromatiales</taxon>
        <taxon>Sedimenticolaceae</taxon>
        <taxon>Candidatus Thiodiazotropha</taxon>
    </lineage>
</organism>
<dbReference type="AlphaFoldDB" id="A0A9E4N7V1"/>
<dbReference type="Gene3D" id="3.10.620.30">
    <property type="match status" value="1"/>
</dbReference>
<dbReference type="InterPro" id="IPR038765">
    <property type="entry name" value="Papain-like_cys_pep_sf"/>
</dbReference>
<dbReference type="EMBL" id="JAEPCM010000858">
    <property type="protein sequence ID" value="MCG7949167.1"/>
    <property type="molecule type" value="Genomic_DNA"/>
</dbReference>
<dbReference type="InterPro" id="IPR002931">
    <property type="entry name" value="Transglutaminase-like"/>
</dbReference>
<feature type="domain" description="Transglutaminase-like" evidence="1">
    <location>
        <begin position="189"/>
        <end position="253"/>
    </location>
</feature>
<evidence type="ECO:0000259" key="1">
    <source>
        <dbReference type="SMART" id="SM00460"/>
    </source>
</evidence>
<dbReference type="Proteomes" id="UP000886667">
    <property type="component" value="Unassembled WGS sequence"/>
</dbReference>
<protein>
    <submittedName>
        <fullName evidence="2">Transglutaminase domain-containing protein</fullName>
    </submittedName>
</protein>
<evidence type="ECO:0000313" key="2">
    <source>
        <dbReference type="EMBL" id="MCG7949167.1"/>
    </source>
</evidence>
<dbReference type="PANTHER" id="PTHR33490">
    <property type="entry name" value="BLR5614 PROTEIN-RELATED"/>
    <property type="match status" value="1"/>
</dbReference>
<dbReference type="Pfam" id="PF01841">
    <property type="entry name" value="Transglut_core"/>
    <property type="match status" value="1"/>
</dbReference>
<dbReference type="PANTHER" id="PTHR33490:SF6">
    <property type="entry name" value="SLL1049 PROTEIN"/>
    <property type="match status" value="1"/>
</dbReference>
<gene>
    <name evidence="2" type="ORF">JAZ07_22750</name>
</gene>
<name>A0A9E4N7V1_9GAMM</name>
<accession>A0A9E4N7V1</accession>
<reference evidence="2" key="1">
    <citation type="journal article" date="2021" name="Proc. Natl. Acad. Sci. U.S.A.">
        <title>Global biogeography of chemosynthetic symbionts reveals both localized and globally distributed symbiont groups. .</title>
        <authorList>
            <person name="Osvatic J.T."/>
            <person name="Wilkins L.G.E."/>
            <person name="Leibrecht L."/>
            <person name="Leray M."/>
            <person name="Zauner S."/>
            <person name="Polzin J."/>
            <person name="Camacho Y."/>
            <person name="Gros O."/>
            <person name="van Gils J.A."/>
            <person name="Eisen J.A."/>
            <person name="Petersen J.M."/>
            <person name="Yuen B."/>
        </authorList>
    </citation>
    <scope>NUCLEOTIDE SEQUENCE</scope>
    <source>
        <strain evidence="2">MAGclacostrist064TRANS</strain>
    </source>
</reference>
<comment type="caution">
    <text evidence="2">The sequence shown here is derived from an EMBL/GenBank/DDBJ whole genome shotgun (WGS) entry which is preliminary data.</text>
</comment>
<dbReference type="SMART" id="SM00460">
    <property type="entry name" value="TGc"/>
    <property type="match status" value="1"/>
</dbReference>
<dbReference type="SUPFAM" id="SSF54001">
    <property type="entry name" value="Cysteine proteinases"/>
    <property type="match status" value="1"/>
</dbReference>
<sequence>MLSVRRISLVVLLLALVSTVAYLMWLPQPVAEADYPIDRTIKYSLTVKNPTNQPLQNTPVWLHAPLKQGVYQVLEALTSSHPYQVEADSSGNQRLKYNVDLLPPYGTKIYEVTAQLKLSGEPNAITEIDSQTFLGEETFIEVNAPKIQQLAQRLAAESDADTLKNIYRWVTAHIKKTGYIKREQGALQTLLAEAGDCTNTMYLFSALSRANGIPTRNMAGFTAKENAVLRPRDYHNWVEVFVDGEWRLVDPDREIFMDKAEEYIAMTILRDGSSMETRRSQRLFGGAELLEITMN</sequence>